<sequence length="196" mass="21739">MRLTSSTILSLLLLPSALAAPLDSRKDTAPPNIYEAETQRVNYELTTLSKHLESMARSRPSDRTNLAGLITSQSARIVSVSREGAQTMRTAPPPTFIQENELLNPIARLAFQTREIERQWIAIRDIVFAMNGQQKVIQILKDSNQAAAEFSYAMNSKMTGISKEVGKVYADAVDGMVKNVIRAYERPKGGNPVGWF</sequence>
<evidence type="ECO:0000256" key="1">
    <source>
        <dbReference type="SAM" id="SignalP"/>
    </source>
</evidence>
<dbReference type="Proteomes" id="UP000433883">
    <property type="component" value="Unassembled WGS sequence"/>
</dbReference>
<dbReference type="OrthoDB" id="10391704at2759"/>
<keyword evidence="1" id="KW-0732">Signal</keyword>
<reference evidence="3 4" key="1">
    <citation type="submission" date="2018-12" db="EMBL/GenBank/DDBJ databases">
        <title>Venturia inaequalis Genome Resource.</title>
        <authorList>
            <person name="Lichtner F.J."/>
        </authorList>
    </citation>
    <scope>NUCLEOTIDE SEQUENCE [LARGE SCALE GENOMIC DNA]</scope>
    <source>
        <strain evidence="3 4">120213</strain>
        <strain evidence="2">Bline_iso_100314</strain>
    </source>
</reference>
<evidence type="ECO:0000313" key="4">
    <source>
        <dbReference type="Proteomes" id="UP000447873"/>
    </source>
</evidence>
<name>A0A8H3UEV2_VENIN</name>
<proteinExistence type="predicted"/>
<accession>A0A8H3UEV2</accession>
<dbReference type="AlphaFoldDB" id="A0A8H3UEV2"/>
<evidence type="ECO:0000313" key="2">
    <source>
        <dbReference type="EMBL" id="KAE9964649.1"/>
    </source>
</evidence>
<dbReference type="Proteomes" id="UP000447873">
    <property type="component" value="Unassembled WGS sequence"/>
</dbReference>
<gene>
    <name evidence="2" type="ORF">BLS_008183</name>
    <name evidence="3" type="ORF">EG328_007639</name>
</gene>
<dbReference type="EMBL" id="WNWS01000412">
    <property type="protein sequence ID" value="KAE9968323.1"/>
    <property type="molecule type" value="Genomic_DNA"/>
</dbReference>
<organism evidence="3 4">
    <name type="scientific">Venturia inaequalis</name>
    <name type="common">Apple scab fungus</name>
    <dbReference type="NCBI Taxonomy" id="5025"/>
    <lineage>
        <taxon>Eukaryota</taxon>
        <taxon>Fungi</taxon>
        <taxon>Dikarya</taxon>
        <taxon>Ascomycota</taxon>
        <taxon>Pezizomycotina</taxon>
        <taxon>Dothideomycetes</taxon>
        <taxon>Pleosporomycetidae</taxon>
        <taxon>Venturiales</taxon>
        <taxon>Venturiaceae</taxon>
        <taxon>Venturia</taxon>
    </lineage>
</organism>
<dbReference type="Gene3D" id="1.20.1280.140">
    <property type="match status" value="1"/>
</dbReference>
<feature type="chain" id="PRO_5044690568" evidence="1">
    <location>
        <begin position="20"/>
        <end position="196"/>
    </location>
</feature>
<evidence type="ECO:0000313" key="3">
    <source>
        <dbReference type="EMBL" id="KAE9968323.1"/>
    </source>
</evidence>
<protein>
    <submittedName>
        <fullName evidence="3">Uncharacterized protein</fullName>
    </submittedName>
</protein>
<feature type="signal peptide" evidence="1">
    <location>
        <begin position="1"/>
        <end position="19"/>
    </location>
</feature>
<dbReference type="EMBL" id="WNWQ01000681">
    <property type="protein sequence ID" value="KAE9964649.1"/>
    <property type="molecule type" value="Genomic_DNA"/>
</dbReference>
<comment type="caution">
    <text evidence="3">The sequence shown here is derived from an EMBL/GenBank/DDBJ whole genome shotgun (WGS) entry which is preliminary data.</text>
</comment>